<dbReference type="NCBIfam" id="TIGR01303">
    <property type="entry name" value="IMP_DH_rel_1"/>
    <property type="match status" value="1"/>
</dbReference>
<dbReference type="InterPro" id="IPR005990">
    <property type="entry name" value="IMP_DH"/>
</dbReference>
<gene>
    <name evidence="6" type="primary">guaB1</name>
    <name evidence="11" type="ORF">ET989_03160</name>
</gene>
<keyword evidence="1 6" id="KW-0660">Purine salvage</keyword>
<proteinExistence type="inferred from homology"/>
<keyword evidence="4 6" id="KW-0560">Oxidoreductase</keyword>
<evidence type="ECO:0000256" key="5">
    <source>
        <dbReference type="ARBA" id="ARBA00023122"/>
    </source>
</evidence>
<evidence type="ECO:0000256" key="8">
    <source>
        <dbReference type="PIRSR" id="PIRSR000130-4"/>
    </source>
</evidence>
<feature type="binding site" evidence="7">
    <location>
        <begin position="302"/>
        <end position="304"/>
    </location>
    <ligand>
        <name>NAD(+)</name>
        <dbReference type="ChEBI" id="CHEBI:57540"/>
    </ligand>
</feature>
<feature type="binding site" description="in other chain" evidence="8">
    <location>
        <position position="306"/>
    </location>
    <ligand>
        <name>K(+)</name>
        <dbReference type="ChEBI" id="CHEBI:29103"/>
        <note>ligand shared between two tetrameric partners</note>
    </ligand>
</feature>
<evidence type="ECO:0000256" key="6">
    <source>
        <dbReference type="HAMAP-Rule" id="MF_02250"/>
    </source>
</evidence>
<dbReference type="PANTHER" id="PTHR43170">
    <property type="entry name" value="GMP REDUCTASE"/>
    <property type="match status" value="1"/>
</dbReference>
<evidence type="ECO:0000259" key="10">
    <source>
        <dbReference type="PROSITE" id="PS51371"/>
    </source>
</evidence>
<dbReference type="InterPro" id="IPR001093">
    <property type="entry name" value="IMP_DH_GMPRt"/>
</dbReference>
<keyword evidence="3 6" id="KW-0521">NADP</keyword>
<comment type="cofactor">
    <cofactor evidence="6">
        <name>a monovalent cation</name>
        <dbReference type="ChEBI" id="CHEBI:60242"/>
    </cofactor>
</comment>
<keyword evidence="8" id="KW-0630">Potassium</keyword>
<dbReference type="FunFam" id="3.20.20.70:FF:000424">
    <property type="entry name" value="Inosine-5'-monophosphate dehydrogenase 2"/>
    <property type="match status" value="1"/>
</dbReference>
<dbReference type="PROSITE" id="PS51371">
    <property type="entry name" value="CBS"/>
    <property type="match status" value="1"/>
</dbReference>
<accession>A0A4Q9KFY3</accession>
<dbReference type="CDD" id="cd00381">
    <property type="entry name" value="IMPDH"/>
    <property type="match status" value="1"/>
</dbReference>
<comment type="caution">
    <text evidence="11">The sequence shown here is derived from an EMBL/GenBank/DDBJ whole genome shotgun (WGS) entry which is preliminary data.</text>
</comment>
<comment type="function">
    <text evidence="6">Involved in the purine-salvage pathway. Catalyzes the NADPH-dependent conversion of GMP to IMP.</text>
</comment>
<dbReference type="PIRSF" id="PIRSF000130">
    <property type="entry name" value="IMPDH"/>
    <property type="match status" value="1"/>
</dbReference>
<dbReference type="InterPro" id="IPR050139">
    <property type="entry name" value="GMP_reductase"/>
</dbReference>
<feature type="binding site" evidence="6">
    <location>
        <begin position="302"/>
        <end position="304"/>
    </location>
    <ligand>
        <name>NADP(+)</name>
        <dbReference type="ChEBI" id="CHEBI:58349"/>
    </ligand>
</feature>
<dbReference type="AlphaFoldDB" id="A0A4Q9KFY3"/>
<dbReference type="InterPro" id="IPR013785">
    <property type="entry name" value="Aldolase_TIM"/>
</dbReference>
<evidence type="ECO:0000256" key="4">
    <source>
        <dbReference type="ARBA" id="ARBA00023002"/>
    </source>
</evidence>
<dbReference type="Pfam" id="PF00571">
    <property type="entry name" value="CBS"/>
    <property type="match status" value="2"/>
</dbReference>
<dbReference type="OrthoDB" id="9805398at2"/>
<feature type="domain" description="CBS" evidence="10">
    <location>
        <begin position="152"/>
        <end position="208"/>
    </location>
</feature>
<dbReference type="Gene3D" id="3.20.20.70">
    <property type="entry name" value="Aldolase class I"/>
    <property type="match status" value="1"/>
</dbReference>
<dbReference type="Proteomes" id="UP000292373">
    <property type="component" value="Unassembled WGS sequence"/>
</dbReference>
<feature type="binding site" description="in other chain" evidence="8">
    <location>
        <position position="304"/>
    </location>
    <ligand>
        <name>K(+)</name>
        <dbReference type="ChEBI" id="CHEBI:29103"/>
        <note>ligand shared between two tetrameric partners</note>
    </ligand>
</feature>
<name>A0A4Q9KFY3_9ACTN</name>
<dbReference type="GO" id="GO:0032264">
    <property type="term" value="P:IMP salvage"/>
    <property type="evidence" value="ECO:0007669"/>
    <property type="project" value="UniProtKB-UniRule"/>
</dbReference>
<dbReference type="InterPro" id="IPR000644">
    <property type="entry name" value="CBS_dom"/>
</dbReference>
<dbReference type="SUPFAM" id="SSF51412">
    <property type="entry name" value="Inosine monophosphate dehydrogenase (IMPDH)"/>
    <property type="match status" value="1"/>
</dbReference>
<sequence>MRFTTGKPEFDLTYDDVFMSPTRSSVRSRMDVDLSSTDGLGLSTPLVVANMTAISGRRMAETVARRGAVSIIPQDLSLQAAGTAIERVKRAHTVFDTPIHVTPDTIVADALPLIPKRAHGVAVVLEGRRPVGLVSAADAAGVDRFVPVHEVMTTDLTLVPSDSTAGEVFETLTDSRRKIAIAVDEAGDLVGVLTTKGAMRSAIYSPSVDAAGRLRIGAAVGISGEAADRARALLAAGADVLVMDTAHGHQDRMLETLVAVRAVRDEHARSGGVRVPLVGGNVVTAEGTLDLIEAGADIVKVGVGPGAMCTTRMQTGVGRPQFSAVLDCAAAAADVGKAIWADGGVRHPRDVALALAAGAGAVMIGSWFAGTHESTGTLMHDADGRAYKESFGMASARAVRARTQQQTFFERARAGLFEEGISSSRMYLDPARPGVEDLMDFITSGVRSSCTYAGARTLSDFHARATIGVQSRSGYEEGRPLHSSW</sequence>
<dbReference type="Pfam" id="PF00478">
    <property type="entry name" value="IMPDH"/>
    <property type="match status" value="1"/>
</dbReference>
<organism evidence="11 12">
    <name type="scientific">Propioniciclava sinopodophylli</name>
    <dbReference type="NCBI Taxonomy" id="1837344"/>
    <lineage>
        <taxon>Bacteria</taxon>
        <taxon>Bacillati</taxon>
        <taxon>Actinomycetota</taxon>
        <taxon>Actinomycetes</taxon>
        <taxon>Propionibacteriales</taxon>
        <taxon>Propionibacteriaceae</taxon>
        <taxon>Propioniciclava</taxon>
    </lineage>
</organism>
<protein>
    <recommendedName>
        <fullName evidence="6">GMP reductase</fullName>
        <ecNumber evidence="6">1.7.1.7</ecNumber>
    </recommendedName>
    <alternativeName>
        <fullName evidence="6">Guanosine 5'-monophosphate reductase</fullName>
        <shortName evidence="6">GMPR</shortName>
    </alternativeName>
</protein>
<dbReference type="HAMAP" id="MF_02250">
    <property type="entry name" value="GMPR_GuaB1"/>
    <property type="match status" value="1"/>
</dbReference>
<feature type="binding site" evidence="7">
    <location>
        <begin position="244"/>
        <end position="246"/>
    </location>
    <ligand>
        <name>NAD(+)</name>
        <dbReference type="ChEBI" id="CHEBI:57540"/>
    </ligand>
</feature>
<dbReference type="GO" id="GO:0003938">
    <property type="term" value="F:IMP dehydrogenase activity"/>
    <property type="evidence" value="ECO:0007669"/>
    <property type="project" value="InterPro"/>
</dbReference>
<comment type="catalytic activity">
    <reaction evidence="6">
        <text>IMP + NH4(+) + NADP(+) = GMP + NADPH + 2 H(+)</text>
        <dbReference type="Rhea" id="RHEA:17185"/>
        <dbReference type="ChEBI" id="CHEBI:15378"/>
        <dbReference type="ChEBI" id="CHEBI:28938"/>
        <dbReference type="ChEBI" id="CHEBI:57783"/>
        <dbReference type="ChEBI" id="CHEBI:58053"/>
        <dbReference type="ChEBI" id="CHEBI:58115"/>
        <dbReference type="ChEBI" id="CHEBI:58349"/>
        <dbReference type="EC" id="1.7.1.7"/>
    </reaction>
</comment>
<keyword evidence="12" id="KW-1185">Reference proteome</keyword>
<feature type="binding site" evidence="6">
    <location>
        <begin position="244"/>
        <end position="246"/>
    </location>
    <ligand>
        <name>NADP(+)</name>
        <dbReference type="ChEBI" id="CHEBI:58349"/>
    </ligand>
</feature>
<dbReference type="EC" id="1.7.1.7" evidence="6"/>
<keyword evidence="7" id="KW-0520">NAD</keyword>
<comment type="similarity">
    <text evidence="6">Belongs to the IMPDH/GMPR family. GuaB1 subfamily.</text>
</comment>
<dbReference type="EMBL" id="SDMQ01000002">
    <property type="protein sequence ID" value="TBT87323.1"/>
    <property type="molecule type" value="Genomic_DNA"/>
</dbReference>
<dbReference type="GO" id="GO:0005829">
    <property type="term" value="C:cytosol"/>
    <property type="evidence" value="ECO:0007669"/>
    <property type="project" value="TreeGrafter"/>
</dbReference>
<reference evidence="11 12" key="1">
    <citation type="submission" date="2019-01" db="EMBL/GenBank/DDBJ databases">
        <title>Lactibacter flavus gen. nov., sp. nov., a novel bacterium of the family Propionibacteriaceae isolated from raw milk and dairy products.</title>
        <authorList>
            <person name="Huptas C."/>
            <person name="Wenning M."/>
            <person name="Breitenwieser F."/>
            <person name="Doll E."/>
            <person name="Von Neubeck M."/>
            <person name="Busse H.-J."/>
            <person name="Scherer S."/>
        </authorList>
    </citation>
    <scope>NUCLEOTIDE SEQUENCE [LARGE SCALE GENOMIC DNA]</scope>
    <source>
        <strain evidence="11 12">KCTC 33808</strain>
    </source>
</reference>
<keyword evidence="5 9" id="KW-0129">CBS domain</keyword>
<evidence type="ECO:0000256" key="2">
    <source>
        <dbReference type="ARBA" id="ARBA00022737"/>
    </source>
</evidence>
<dbReference type="GO" id="GO:0006166">
    <property type="term" value="P:purine ribonucleoside salvage"/>
    <property type="evidence" value="ECO:0007669"/>
    <property type="project" value="UniProtKB-KW"/>
</dbReference>
<dbReference type="InterPro" id="IPR005991">
    <property type="entry name" value="GUAB1"/>
</dbReference>
<dbReference type="NCBIfam" id="NF005869">
    <property type="entry name" value="PRK07807.1"/>
    <property type="match status" value="1"/>
</dbReference>
<dbReference type="RefSeq" id="WP_131167109.1">
    <property type="nucleotide sequence ID" value="NZ_SDMQ01000002.1"/>
</dbReference>
<dbReference type="SMART" id="SM01240">
    <property type="entry name" value="IMPDH"/>
    <property type="match status" value="1"/>
</dbReference>
<evidence type="ECO:0000256" key="1">
    <source>
        <dbReference type="ARBA" id="ARBA00022726"/>
    </source>
</evidence>
<feature type="active site" description="Thioimidate intermediate" evidence="6">
    <location>
        <position position="309"/>
    </location>
</feature>
<evidence type="ECO:0000256" key="9">
    <source>
        <dbReference type="PROSITE-ProRule" id="PRU00703"/>
    </source>
</evidence>
<dbReference type="SUPFAM" id="SSF54631">
    <property type="entry name" value="CBS-domain pair"/>
    <property type="match status" value="1"/>
</dbReference>
<feature type="binding site" description="in other chain" evidence="8">
    <location>
        <position position="309"/>
    </location>
    <ligand>
        <name>K(+)</name>
        <dbReference type="ChEBI" id="CHEBI:29103"/>
        <note>ligand shared between two tetrameric partners</note>
    </ligand>
</feature>
<dbReference type="GO" id="GO:0003920">
    <property type="term" value="F:GMP reductase activity"/>
    <property type="evidence" value="ECO:0007669"/>
    <property type="project" value="UniProtKB-UniRule"/>
</dbReference>
<comment type="pathway">
    <text evidence="6">Purine metabolism; IMP biosynthesis via salvage pathway.</text>
</comment>
<evidence type="ECO:0000256" key="3">
    <source>
        <dbReference type="ARBA" id="ARBA00022857"/>
    </source>
</evidence>
<evidence type="ECO:0000313" key="12">
    <source>
        <dbReference type="Proteomes" id="UP000292373"/>
    </source>
</evidence>
<keyword evidence="2" id="KW-0677">Repeat</keyword>
<evidence type="ECO:0000256" key="7">
    <source>
        <dbReference type="PIRSR" id="PIRSR000130-3"/>
    </source>
</evidence>
<dbReference type="InterPro" id="IPR046342">
    <property type="entry name" value="CBS_dom_sf"/>
</dbReference>
<evidence type="ECO:0000313" key="11">
    <source>
        <dbReference type="EMBL" id="TBT87323.1"/>
    </source>
</evidence>
<dbReference type="PANTHER" id="PTHR43170:SF5">
    <property type="entry name" value="GMP REDUCTASE"/>
    <property type="match status" value="1"/>
</dbReference>